<dbReference type="GO" id="GO:0034464">
    <property type="term" value="C:BBSome"/>
    <property type="evidence" value="ECO:0007669"/>
    <property type="project" value="InterPro"/>
</dbReference>
<dbReference type="GO" id="GO:0036064">
    <property type="term" value="C:ciliary basal body"/>
    <property type="evidence" value="ECO:0007669"/>
    <property type="project" value="TreeGrafter"/>
</dbReference>
<dbReference type="InterPro" id="IPR013105">
    <property type="entry name" value="TPR_2"/>
</dbReference>
<dbReference type="GO" id="GO:1905515">
    <property type="term" value="P:non-motile cilium assembly"/>
    <property type="evidence" value="ECO:0007669"/>
    <property type="project" value="InterPro"/>
</dbReference>
<proteinExistence type="predicted"/>
<dbReference type="SMART" id="SM00028">
    <property type="entry name" value="TPR"/>
    <property type="match status" value="6"/>
</dbReference>
<reference evidence="4 5" key="1">
    <citation type="journal article" date="2010" name="Nature">
        <title>The Ectocarpus genome and the independent evolution of multicellularity in brown algae.</title>
        <authorList>
            <person name="Cock J.M."/>
            <person name="Sterck L."/>
            <person name="Rouze P."/>
            <person name="Scornet D."/>
            <person name="Allen A.E."/>
            <person name="Amoutzias G."/>
            <person name="Anthouard V."/>
            <person name="Artiguenave F."/>
            <person name="Aury J.M."/>
            <person name="Badger J.H."/>
            <person name="Beszteri B."/>
            <person name="Billiau K."/>
            <person name="Bonnet E."/>
            <person name="Bothwell J.H."/>
            <person name="Bowler C."/>
            <person name="Boyen C."/>
            <person name="Brownlee C."/>
            <person name="Carrano C.J."/>
            <person name="Charrier B."/>
            <person name="Cho G.Y."/>
            <person name="Coelho S.M."/>
            <person name="Collen J."/>
            <person name="Corre E."/>
            <person name="Da Silva C."/>
            <person name="Delage L."/>
            <person name="Delaroque N."/>
            <person name="Dittami S.M."/>
            <person name="Doulbeau S."/>
            <person name="Elias M."/>
            <person name="Farnham G."/>
            <person name="Gachon C.M."/>
            <person name="Gschloessl B."/>
            <person name="Heesch S."/>
            <person name="Jabbari K."/>
            <person name="Jubin C."/>
            <person name="Kawai H."/>
            <person name="Kimura K."/>
            <person name="Kloareg B."/>
            <person name="Kupper F.C."/>
            <person name="Lang D."/>
            <person name="Le Bail A."/>
            <person name="Leblanc C."/>
            <person name="Lerouge P."/>
            <person name="Lohr M."/>
            <person name="Lopez P.J."/>
            <person name="Martens C."/>
            <person name="Maumus F."/>
            <person name="Michel G."/>
            <person name="Miranda-Saavedra D."/>
            <person name="Morales J."/>
            <person name="Moreau H."/>
            <person name="Motomura T."/>
            <person name="Nagasato C."/>
            <person name="Napoli C.A."/>
            <person name="Nelson D.R."/>
            <person name="Nyvall-Collen P."/>
            <person name="Peters A.F."/>
            <person name="Pommier C."/>
            <person name="Potin P."/>
            <person name="Poulain J."/>
            <person name="Quesneville H."/>
            <person name="Read B."/>
            <person name="Rensing S.A."/>
            <person name="Ritter A."/>
            <person name="Rousvoal S."/>
            <person name="Samanta M."/>
            <person name="Samson G."/>
            <person name="Schroeder D.C."/>
            <person name="Segurens B."/>
            <person name="Strittmatter M."/>
            <person name="Tonon T."/>
            <person name="Tregear J.W."/>
            <person name="Valentin K."/>
            <person name="von Dassow P."/>
            <person name="Yamagishi T."/>
            <person name="Van de Peer Y."/>
            <person name="Wincker P."/>
        </authorList>
    </citation>
    <scope>NUCLEOTIDE SEQUENCE [LARGE SCALE GENOMIC DNA]</scope>
    <source>
        <strain evidence="5">Ec32 / CCAP1310/4</strain>
    </source>
</reference>
<sequence>MSISIPPSATRSEQHPRECRILLAIARVHDLLNDGENASVFYKKVLRLDASNVEAIASLAANHFYGDQPEVALRYYRRLLQMGANSPEVWQNLGLCLFYAAQYDMALKCFESALAAASDDTAADVWYNVGHVAIGIGDLGLAYQAFKIAISVDSNHAESYCNLAALEVRKQNPEVARSNLKMAQTLAPYLFEPFYNAALLAYRSGDLQEAHMMCVKALEVYPEHGDSKQLLKTLHDHFTVL</sequence>
<evidence type="ECO:0000256" key="3">
    <source>
        <dbReference type="PROSITE-ProRule" id="PRU00339"/>
    </source>
</evidence>
<dbReference type="OMA" id="EALFCYN"/>
<dbReference type="Pfam" id="PF13181">
    <property type="entry name" value="TPR_8"/>
    <property type="match status" value="2"/>
</dbReference>
<evidence type="ECO:0000256" key="1">
    <source>
        <dbReference type="ARBA" id="ARBA00022737"/>
    </source>
</evidence>
<dbReference type="EMBL" id="FN649138">
    <property type="protein sequence ID" value="CBN75358.1"/>
    <property type="molecule type" value="Genomic_DNA"/>
</dbReference>
<name>D8LTW8_ECTSI</name>
<evidence type="ECO:0000313" key="4">
    <source>
        <dbReference type="EMBL" id="CBN75358.1"/>
    </source>
</evidence>
<dbReference type="AlphaFoldDB" id="D8LTW8"/>
<dbReference type="PANTHER" id="PTHR44177:SF1">
    <property type="entry name" value="TETRATRICOPEPTIDE REPEAT PROTEIN 8"/>
    <property type="match status" value="1"/>
</dbReference>
<accession>D8LTW8</accession>
<dbReference type="Proteomes" id="UP000002630">
    <property type="component" value="Linkage Group LG26"/>
</dbReference>
<dbReference type="eggNOG" id="KOG1129">
    <property type="taxonomic scope" value="Eukaryota"/>
</dbReference>
<dbReference type="STRING" id="2880.D8LTW8"/>
<keyword evidence="1" id="KW-0677">Repeat</keyword>
<keyword evidence="2 3" id="KW-0802">TPR repeat</keyword>
<protein>
    <submittedName>
        <fullName evidence="4">BBS8, TPR Bardet-Biedl syndrome 8, Tetratricopeptide repeat domain 8 isoform B</fullName>
    </submittedName>
</protein>
<dbReference type="InterPro" id="IPR011990">
    <property type="entry name" value="TPR-like_helical_dom_sf"/>
</dbReference>
<dbReference type="GO" id="GO:0097730">
    <property type="term" value="C:non-motile cilium"/>
    <property type="evidence" value="ECO:0007669"/>
    <property type="project" value="TreeGrafter"/>
</dbReference>
<dbReference type="Gene3D" id="1.25.40.10">
    <property type="entry name" value="Tetratricopeptide repeat domain"/>
    <property type="match status" value="2"/>
</dbReference>
<gene>
    <name evidence="4" type="primary">BBS8</name>
    <name evidence="4" type="ORF">Esi_0090_0031</name>
</gene>
<dbReference type="InterPro" id="IPR028796">
    <property type="entry name" value="BBS8"/>
</dbReference>
<dbReference type="Pfam" id="PF07719">
    <property type="entry name" value="TPR_2"/>
    <property type="match status" value="1"/>
</dbReference>
<dbReference type="OrthoDB" id="421121at2759"/>
<evidence type="ECO:0000256" key="2">
    <source>
        <dbReference type="ARBA" id="ARBA00022803"/>
    </source>
</evidence>
<keyword evidence="5" id="KW-1185">Reference proteome</keyword>
<evidence type="ECO:0000313" key="5">
    <source>
        <dbReference type="Proteomes" id="UP000002630"/>
    </source>
</evidence>
<dbReference type="InParanoid" id="D8LTW8"/>
<dbReference type="InterPro" id="IPR019734">
    <property type="entry name" value="TPR_rpt"/>
</dbReference>
<dbReference type="PROSITE" id="PS50005">
    <property type="entry name" value="TPR"/>
    <property type="match status" value="2"/>
</dbReference>
<dbReference type="SUPFAM" id="SSF48452">
    <property type="entry name" value="TPR-like"/>
    <property type="match status" value="1"/>
</dbReference>
<organism evidence="4 5">
    <name type="scientific">Ectocarpus siliculosus</name>
    <name type="common">Brown alga</name>
    <name type="synonym">Conferva siliculosa</name>
    <dbReference type="NCBI Taxonomy" id="2880"/>
    <lineage>
        <taxon>Eukaryota</taxon>
        <taxon>Sar</taxon>
        <taxon>Stramenopiles</taxon>
        <taxon>Ochrophyta</taxon>
        <taxon>PX clade</taxon>
        <taxon>Phaeophyceae</taxon>
        <taxon>Ectocarpales</taxon>
        <taxon>Ectocarpaceae</taxon>
        <taxon>Ectocarpus</taxon>
    </lineage>
</organism>
<feature type="repeat" description="TPR" evidence="3">
    <location>
        <begin position="87"/>
        <end position="120"/>
    </location>
</feature>
<dbReference type="EMBL" id="FN649751">
    <property type="protein sequence ID" value="CBN75358.1"/>
    <property type="molecule type" value="Genomic_DNA"/>
</dbReference>
<feature type="repeat" description="TPR" evidence="3">
    <location>
        <begin position="123"/>
        <end position="156"/>
    </location>
</feature>
<dbReference type="PANTHER" id="PTHR44177">
    <property type="entry name" value="TETRATRICOPEPTIDE REPEAT PROTEIN 8"/>
    <property type="match status" value="1"/>
</dbReference>